<dbReference type="PROSITE" id="PS50280">
    <property type="entry name" value="SET"/>
    <property type="match status" value="1"/>
</dbReference>
<sequence>MGENDISERSVYEDASALLMLSRGKDPSANHTQLQGSKQPVGSPGIHPGSQIHSEPRSPLTSGDVRSRASSISMIQHNSTASPGPAYATLSADDEDGLPNRKHDKTESPSSRSNSNKGIVAAAALAAAATVPLPLRKQEPDHRENKHSSKKADHSEQRPKRLWPVPSSYVVDPDSGIITCICGYDDDDGFTIQCDHCNRWQHAICHGIRNIETAPDDYLCSNCHPRKLDVKKAKRKQQERLNPRNSKKSRKSSQGEDSSGKSNSLHVSDSANTSVNNIGGNEIASTAESKPAQRHLNSLEHHPVVYVPLAANDFKDRYVEMFVERHCDDDWVIPYNHRTIQPVPLEVNSCPENSRSFTGLPKLGLFTKQHCAVGSYIEEVVGEVDFSKKYYDDSRNNYRVFGTAKPKVFIHPHWPIYIDCRLSGNLTRFIRRGCQPNVELASIRLTGDTPQVKFVLRALKDIRDGEELQIGWQWDLRHPIWHLIKGDNKSVDSLDDPDKFTLVHSVDTILSCTDCACGAHNRDCYLLKVKKFSQSLIKSVKSKMNSRYKLNEVLQNAQNKNKKSQTPILSRLAHEAISNAARANELLVDFHAAKLKYLKEEGIPVSKLSSRRPSISDTENFDHAKPFKLYLVNKHFTTLRGGGELENRRPSITAGASKSLKYDESHITDLKNLPLPVELQLPRLSSTAENTLHIRENTKGDAAPELSTKEPVIPSVALPAVAVAAGPAINSRHTLKKKLSFADYKKKMKPI</sequence>
<gene>
    <name evidence="9" type="ORF">LAQU0_S01e13652g</name>
</gene>
<dbReference type="SMART" id="SM00249">
    <property type="entry name" value="PHD"/>
    <property type="match status" value="1"/>
</dbReference>
<dbReference type="SUPFAM" id="SSF82199">
    <property type="entry name" value="SET domain"/>
    <property type="match status" value="1"/>
</dbReference>
<organism evidence="9 10">
    <name type="scientific">Lachancea quebecensis</name>
    <dbReference type="NCBI Taxonomy" id="1654605"/>
    <lineage>
        <taxon>Eukaryota</taxon>
        <taxon>Fungi</taxon>
        <taxon>Dikarya</taxon>
        <taxon>Ascomycota</taxon>
        <taxon>Saccharomycotina</taxon>
        <taxon>Saccharomycetes</taxon>
        <taxon>Saccharomycetales</taxon>
        <taxon>Saccharomycetaceae</taxon>
        <taxon>Lachancea</taxon>
    </lineage>
</organism>
<feature type="domain" description="SET" evidence="8">
    <location>
        <begin position="343"/>
        <end position="473"/>
    </location>
</feature>
<dbReference type="GO" id="GO:0006355">
    <property type="term" value="P:regulation of DNA-templated transcription"/>
    <property type="evidence" value="ECO:0007669"/>
    <property type="project" value="TreeGrafter"/>
</dbReference>
<feature type="region of interest" description="Disordered" evidence="6">
    <location>
        <begin position="130"/>
        <end position="167"/>
    </location>
</feature>
<evidence type="ECO:0000259" key="7">
    <source>
        <dbReference type="PROSITE" id="PS50016"/>
    </source>
</evidence>
<dbReference type="GO" id="GO:0034967">
    <property type="term" value="C:Set3 complex"/>
    <property type="evidence" value="ECO:0007669"/>
    <property type="project" value="TreeGrafter"/>
</dbReference>
<feature type="compositionally biased region" description="Basic and acidic residues" evidence="6">
    <location>
        <begin position="230"/>
        <end position="242"/>
    </location>
</feature>
<evidence type="ECO:0000256" key="1">
    <source>
        <dbReference type="ARBA" id="ARBA00022723"/>
    </source>
</evidence>
<keyword evidence="2 5" id="KW-0863">Zinc-finger</keyword>
<feature type="compositionally biased region" description="Polar residues" evidence="6">
    <location>
        <begin position="68"/>
        <end position="82"/>
    </location>
</feature>
<feature type="compositionally biased region" description="Basic and acidic residues" evidence="6">
    <location>
        <begin position="98"/>
        <end position="107"/>
    </location>
</feature>
<dbReference type="InterPro" id="IPR011011">
    <property type="entry name" value="Znf_FYVE_PHD"/>
</dbReference>
<dbReference type="PROSITE" id="PS01359">
    <property type="entry name" value="ZF_PHD_1"/>
    <property type="match status" value="1"/>
</dbReference>
<keyword evidence="3" id="KW-0862">Zinc</keyword>
<dbReference type="InterPro" id="IPR001965">
    <property type="entry name" value="Znf_PHD"/>
</dbReference>
<keyword evidence="10" id="KW-1185">Reference proteome</keyword>
<name>A0A0P1KMU7_9SACH</name>
<feature type="compositionally biased region" description="Polar residues" evidence="6">
    <location>
        <begin position="255"/>
        <end position="281"/>
    </location>
</feature>
<feature type="domain" description="PHD-type" evidence="7">
    <location>
        <begin position="177"/>
        <end position="226"/>
    </location>
</feature>
<dbReference type="PANTHER" id="PTHR46462:SF3">
    <property type="entry name" value="UPSET, ISOFORM A"/>
    <property type="match status" value="1"/>
</dbReference>
<dbReference type="InterPro" id="IPR001214">
    <property type="entry name" value="SET_dom"/>
</dbReference>
<keyword evidence="1" id="KW-0479">Metal-binding</keyword>
<dbReference type="InterPro" id="IPR019786">
    <property type="entry name" value="Zinc_finger_PHD-type_CS"/>
</dbReference>
<evidence type="ECO:0000313" key="10">
    <source>
        <dbReference type="Proteomes" id="UP000236544"/>
    </source>
</evidence>
<accession>A0A0P1KMU7</accession>
<evidence type="ECO:0000256" key="3">
    <source>
        <dbReference type="ARBA" id="ARBA00022833"/>
    </source>
</evidence>
<dbReference type="Pfam" id="PF20826">
    <property type="entry name" value="PHD_5"/>
    <property type="match status" value="1"/>
</dbReference>
<dbReference type="InterPro" id="IPR013083">
    <property type="entry name" value="Znf_RING/FYVE/PHD"/>
</dbReference>
<evidence type="ECO:0000256" key="2">
    <source>
        <dbReference type="ARBA" id="ARBA00022771"/>
    </source>
</evidence>
<dbReference type="SUPFAM" id="SSF57903">
    <property type="entry name" value="FYVE/PHD zinc finger"/>
    <property type="match status" value="1"/>
</dbReference>
<dbReference type="OrthoDB" id="20872at2759"/>
<dbReference type="InterPro" id="IPR019787">
    <property type="entry name" value="Znf_PHD-finger"/>
</dbReference>
<dbReference type="Gene3D" id="3.30.40.10">
    <property type="entry name" value="Zinc/RING finger domain, C3HC4 (zinc finger)"/>
    <property type="match status" value="1"/>
</dbReference>
<feature type="compositionally biased region" description="Polar residues" evidence="6">
    <location>
        <begin position="29"/>
        <end position="40"/>
    </location>
</feature>
<dbReference type="GO" id="GO:0008270">
    <property type="term" value="F:zinc ion binding"/>
    <property type="evidence" value="ECO:0007669"/>
    <property type="project" value="UniProtKB-KW"/>
</dbReference>
<dbReference type="InterPro" id="IPR046341">
    <property type="entry name" value="SET_dom_sf"/>
</dbReference>
<dbReference type="GO" id="GO:0006325">
    <property type="term" value="P:chromatin organization"/>
    <property type="evidence" value="ECO:0007669"/>
    <property type="project" value="UniProtKB-KW"/>
</dbReference>
<reference evidence="10" key="1">
    <citation type="submission" date="2015-10" db="EMBL/GenBank/DDBJ databases">
        <authorList>
            <person name="Devillers H."/>
        </authorList>
    </citation>
    <scope>NUCLEOTIDE SEQUENCE [LARGE SCALE GENOMIC DNA]</scope>
</reference>
<evidence type="ECO:0000256" key="6">
    <source>
        <dbReference type="SAM" id="MobiDB-lite"/>
    </source>
</evidence>
<dbReference type="Gene3D" id="2.170.270.10">
    <property type="entry name" value="SET domain"/>
    <property type="match status" value="1"/>
</dbReference>
<dbReference type="AlphaFoldDB" id="A0A0P1KMU7"/>
<protein>
    <submittedName>
        <fullName evidence="9">LAQU0S01e13652g1_1</fullName>
    </submittedName>
</protein>
<evidence type="ECO:0000313" key="9">
    <source>
        <dbReference type="EMBL" id="CUS20742.1"/>
    </source>
</evidence>
<dbReference type="Pfam" id="PF00856">
    <property type="entry name" value="SET"/>
    <property type="match status" value="1"/>
</dbReference>
<dbReference type="Proteomes" id="UP000236544">
    <property type="component" value="Unassembled WGS sequence"/>
</dbReference>
<keyword evidence="4" id="KW-0156">Chromatin regulator</keyword>
<evidence type="ECO:0000256" key="4">
    <source>
        <dbReference type="ARBA" id="ARBA00022853"/>
    </source>
</evidence>
<dbReference type="PANTHER" id="PTHR46462">
    <property type="entry name" value="UPSET, ISOFORM A"/>
    <property type="match status" value="1"/>
</dbReference>
<evidence type="ECO:0000259" key="8">
    <source>
        <dbReference type="PROSITE" id="PS50280"/>
    </source>
</evidence>
<feature type="compositionally biased region" description="Basic and acidic residues" evidence="6">
    <location>
        <begin position="136"/>
        <end position="159"/>
    </location>
</feature>
<dbReference type="EMBL" id="LN890560">
    <property type="protein sequence ID" value="CUS20742.1"/>
    <property type="molecule type" value="Genomic_DNA"/>
</dbReference>
<dbReference type="CDD" id="cd15550">
    <property type="entry name" value="PHD_MLL5"/>
    <property type="match status" value="1"/>
</dbReference>
<dbReference type="SMART" id="SM00317">
    <property type="entry name" value="SET"/>
    <property type="match status" value="1"/>
</dbReference>
<proteinExistence type="predicted"/>
<evidence type="ECO:0000256" key="5">
    <source>
        <dbReference type="PROSITE-ProRule" id="PRU00146"/>
    </source>
</evidence>
<feature type="region of interest" description="Disordered" evidence="6">
    <location>
        <begin position="230"/>
        <end position="281"/>
    </location>
</feature>
<feature type="region of interest" description="Disordered" evidence="6">
    <location>
        <begin position="22"/>
        <end position="116"/>
    </location>
</feature>
<dbReference type="GO" id="GO:0070210">
    <property type="term" value="C:Rpd3L-Expanded complex"/>
    <property type="evidence" value="ECO:0007669"/>
    <property type="project" value="TreeGrafter"/>
</dbReference>
<dbReference type="PROSITE" id="PS50016">
    <property type="entry name" value="ZF_PHD_2"/>
    <property type="match status" value="1"/>
</dbReference>